<evidence type="ECO:0000313" key="1">
    <source>
        <dbReference type="EMBL" id="SPH24006.1"/>
    </source>
</evidence>
<organism evidence="1 2">
    <name type="scientific">Albidovulum aquaemixtae</name>
    <dbReference type="NCBI Taxonomy" id="1542388"/>
    <lineage>
        <taxon>Bacteria</taxon>
        <taxon>Pseudomonadati</taxon>
        <taxon>Pseudomonadota</taxon>
        <taxon>Alphaproteobacteria</taxon>
        <taxon>Rhodobacterales</taxon>
        <taxon>Paracoccaceae</taxon>
        <taxon>Albidovulum</taxon>
    </lineage>
</organism>
<gene>
    <name evidence="1" type="ORF">DEA8626_03053</name>
</gene>
<dbReference type="RefSeq" id="WP_108854083.1">
    <property type="nucleotide sequence ID" value="NZ_OMOQ01000003.1"/>
</dbReference>
<reference evidence="1 2" key="1">
    <citation type="submission" date="2018-03" db="EMBL/GenBank/DDBJ databases">
        <authorList>
            <person name="Keele B.F."/>
        </authorList>
    </citation>
    <scope>NUCLEOTIDE SEQUENCE [LARGE SCALE GENOMIC DNA]</scope>
    <source>
        <strain evidence="1 2">CECT 8626</strain>
    </source>
</reference>
<evidence type="ECO:0008006" key="3">
    <source>
        <dbReference type="Google" id="ProtNLM"/>
    </source>
</evidence>
<proteinExistence type="predicted"/>
<protein>
    <recommendedName>
        <fullName evidence="3">Molybdopterin guanine dinucleotide synthesis</fullName>
    </recommendedName>
</protein>
<sequence length="286" mass="31262">MTGFDTIAVIDWTGGRDTGPRPRKDAIWAAVTREGEAEAPVYLRNRQVAEDWLIRLFEEEAAAGRRTFAGFDFPFGYPDGFARRVTGRDDPFALWDWFAANLADGPEGNNRFHLAGRLNEMFPGTGPFWFNGLREEIAGLPRKGRARSGHGMPERRRCEQLATGAFTCWQMGGAGAVGGQVMTGLACLSRLRARFAGQVAVWPFEKLTAPIAVVEVWPSLHAREIAAETDPGDIKDAVQVRVLAARIAAMQRTATLQATLADVPAPARREEGWIFGLPAPQAEAAA</sequence>
<keyword evidence="2" id="KW-1185">Reference proteome</keyword>
<evidence type="ECO:0000313" key="2">
    <source>
        <dbReference type="Proteomes" id="UP000244924"/>
    </source>
</evidence>
<dbReference type="EMBL" id="OMOQ01000003">
    <property type="protein sequence ID" value="SPH24006.1"/>
    <property type="molecule type" value="Genomic_DNA"/>
</dbReference>
<accession>A0A2R8BKS4</accession>
<dbReference type="Proteomes" id="UP000244924">
    <property type="component" value="Unassembled WGS sequence"/>
</dbReference>
<name>A0A2R8BKS4_9RHOB</name>
<dbReference type="OrthoDB" id="9804758at2"/>
<dbReference type="AlphaFoldDB" id="A0A2R8BKS4"/>